<reference evidence="2 3" key="1">
    <citation type="submission" date="2017-08" db="EMBL/GenBank/DDBJ databases">
        <title>Infants hospitalized years apart are colonized by the same room-sourced microbial strains.</title>
        <authorList>
            <person name="Brooks B."/>
            <person name="Olm M.R."/>
            <person name="Firek B.A."/>
            <person name="Baker R."/>
            <person name="Thomas B.C."/>
            <person name="Morowitz M.J."/>
            <person name="Banfield J.F."/>
        </authorList>
    </citation>
    <scope>NUCLEOTIDE SEQUENCE [LARGE SCALE GENOMIC DNA]</scope>
    <source>
        <strain evidence="2">S2_005_001_R2_27</strain>
    </source>
</reference>
<evidence type="ECO:0000256" key="1">
    <source>
        <dbReference type="SAM" id="Phobius"/>
    </source>
</evidence>
<comment type="caution">
    <text evidence="2">The sequence shown here is derived from an EMBL/GenBank/DDBJ whole genome shotgun (WGS) entry which is preliminary data.</text>
</comment>
<keyword evidence="1" id="KW-0812">Transmembrane</keyword>
<dbReference type="EMBL" id="QFQD01000046">
    <property type="protein sequence ID" value="PZQ81400.1"/>
    <property type="molecule type" value="Genomic_DNA"/>
</dbReference>
<keyword evidence="1" id="KW-1133">Transmembrane helix</keyword>
<dbReference type="Proteomes" id="UP000248887">
    <property type="component" value="Unassembled WGS sequence"/>
</dbReference>
<name>A0A2W5T3Y0_ANCNO</name>
<evidence type="ECO:0000313" key="3">
    <source>
        <dbReference type="Proteomes" id="UP000248887"/>
    </source>
</evidence>
<organism evidence="2 3">
    <name type="scientific">Ancylobacter novellus</name>
    <name type="common">Thiobacillus novellus</name>
    <dbReference type="NCBI Taxonomy" id="921"/>
    <lineage>
        <taxon>Bacteria</taxon>
        <taxon>Pseudomonadati</taxon>
        <taxon>Pseudomonadota</taxon>
        <taxon>Alphaproteobacteria</taxon>
        <taxon>Hyphomicrobiales</taxon>
        <taxon>Xanthobacteraceae</taxon>
        <taxon>Ancylobacter</taxon>
    </lineage>
</organism>
<dbReference type="AlphaFoldDB" id="A0A2W5T3Y0"/>
<proteinExistence type="predicted"/>
<accession>A0A2W5T3Y0</accession>
<keyword evidence="1" id="KW-0472">Membrane</keyword>
<sequence length="75" mass="7922">MRELADREMAGRDMVHRRRAAVVRRPHGTGLEYGLIAAALAVAIVTVVAGLGTRYGGATATNGGSMANAMDRNLR</sequence>
<evidence type="ECO:0000313" key="2">
    <source>
        <dbReference type="EMBL" id="PZQ81400.1"/>
    </source>
</evidence>
<evidence type="ECO:0008006" key="4">
    <source>
        <dbReference type="Google" id="ProtNLM"/>
    </source>
</evidence>
<feature type="transmembrane region" description="Helical" evidence="1">
    <location>
        <begin position="33"/>
        <end position="52"/>
    </location>
</feature>
<protein>
    <recommendedName>
        <fullName evidence="4">Flp family type IVb pilin</fullName>
    </recommendedName>
</protein>
<gene>
    <name evidence="2" type="ORF">DI549_14235</name>
</gene>